<feature type="domain" description="Porphobilinogen deaminase C-terminal" evidence="10">
    <location>
        <begin position="237"/>
        <end position="310"/>
    </location>
</feature>
<keyword evidence="12" id="KW-1185">Reference proteome</keyword>
<evidence type="ECO:0000256" key="4">
    <source>
        <dbReference type="ARBA" id="ARBA00011245"/>
    </source>
</evidence>
<dbReference type="Pfam" id="PF01379">
    <property type="entry name" value="Porphobil_deam"/>
    <property type="match status" value="1"/>
</dbReference>
<dbReference type="EC" id="2.5.1.61" evidence="8"/>
<dbReference type="NCBIfam" id="TIGR00212">
    <property type="entry name" value="hemC"/>
    <property type="match status" value="1"/>
</dbReference>
<dbReference type="eggNOG" id="COG0181">
    <property type="taxonomic scope" value="Bacteria"/>
</dbReference>
<keyword evidence="5 11" id="KW-0808">Transferase</keyword>
<evidence type="ECO:0000259" key="10">
    <source>
        <dbReference type="Pfam" id="PF03900"/>
    </source>
</evidence>
<dbReference type="Proteomes" id="UP000009222">
    <property type="component" value="Chromosome"/>
</dbReference>
<evidence type="ECO:0000313" key="12">
    <source>
        <dbReference type="Proteomes" id="UP000009222"/>
    </source>
</evidence>
<dbReference type="OrthoDB" id="9810298at2"/>
<accession>F5YCL2</accession>
<comment type="function">
    <text evidence="1">Tetrapolymerization of the monopyrrole PBG into the hydroxymethylbilane pre-uroporphyrinogen in several discrete steps.</text>
</comment>
<dbReference type="Gene3D" id="3.30.160.40">
    <property type="entry name" value="Porphobilinogen deaminase, C-terminal domain"/>
    <property type="match status" value="1"/>
</dbReference>
<feature type="domain" description="Porphobilinogen deaminase N-terminal" evidence="9">
    <location>
        <begin position="5"/>
        <end position="223"/>
    </location>
</feature>
<dbReference type="EMBL" id="CP001841">
    <property type="protein sequence ID" value="AEF80509.1"/>
    <property type="molecule type" value="Genomic_DNA"/>
</dbReference>
<dbReference type="PRINTS" id="PR00151">
    <property type="entry name" value="PORPHBDMNASE"/>
</dbReference>
<evidence type="ECO:0000256" key="2">
    <source>
        <dbReference type="ARBA" id="ARBA00004735"/>
    </source>
</evidence>
<reference evidence="12" key="1">
    <citation type="submission" date="2009-12" db="EMBL/GenBank/DDBJ databases">
        <title>Complete sequence of Treponema azotonutricium strain ZAS-9.</title>
        <authorList>
            <person name="Tetu S.G."/>
            <person name="Matson E."/>
            <person name="Ren Q."/>
            <person name="Seshadri R."/>
            <person name="Elbourne L."/>
            <person name="Hassan K.A."/>
            <person name="Durkin A."/>
            <person name="Radune D."/>
            <person name="Mohamoud Y."/>
            <person name="Shay R."/>
            <person name="Jin S."/>
            <person name="Zhang X."/>
            <person name="Lucey K."/>
            <person name="Ballor N.R."/>
            <person name="Ottesen E."/>
            <person name="Rosenthal R."/>
            <person name="Allen A."/>
            <person name="Leadbetter J.R."/>
            <person name="Paulsen I.T."/>
        </authorList>
    </citation>
    <scope>NUCLEOTIDE SEQUENCE [LARGE SCALE GENOMIC DNA]</scope>
    <source>
        <strain evidence="12">ATCC BAA-888 / DSM 13862 / ZAS-9</strain>
    </source>
</reference>
<keyword evidence="6" id="KW-0627">Porphyrin biosynthesis</keyword>
<dbReference type="PIRSF" id="PIRSF001438">
    <property type="entry name" value="4pyrrol_synth_OHMeBilane_synth"/>
    <property type="match status" value="1"/>
</dbReference>
<comment type="similarity">
    <text evidence="3">Belongs to the HMBS family.</text>
</comment>
<dbReference type="FunCoup" id="F5YCL2">
    <property type="interactions" value="380"/>
</dbReference>
<evidence type="ECO:0000256" key="8">
    <source>
        <dbReference type="NCBIfam" id="TIGR00212"/>
    </source>
</evidence>
<sequence length="316" mass="33926">MKNLIRIGSRESALAIAQTRIVMDAIARSHPELKLELVTMKTLGDLKPNLALENTGNGKAIFTGALEDALARNEVDLCVHSLKDMAADTPKDLPIVALAKRGDPRDCLILPKDEPFEGFENLNRNYANQHNGKVPPPAGCSSLRRQIQFRALASAPDFSPIRGNVPTRINKLDSGQYGLLILAAAGLERLGLLPRAAYIFPVEKMIPAAGQGVLAVQGRKDDEYSFLKDINDPVTAEEALAERAFIKAAGGGCGSPAAAYARITGSEIHIQALLAAHSEIKPGAAFFRDEISGPREESQKLAEELASRLLKIAGHA</sequence>
<evidence type="ECO:0000256" key="5">
    <source>
        <dbReference type="ARBA" id="ARBA00022679"/>
    </source>
</evidence>
<dbReference type="RefSeq" id="WP_015710283.1">
    <property type="nucleotide sequence ID" value="NC_015577.1"/>
</dbReference>
<proteinExistence type="inferred from homology"/>
<evidence type="ECO:0000313" key="11">
    <source>
        <dbReference type="EMBL" id="AEF80509.1"/>
    </source>
</evidence>
<dbReference type="InterPro" id="IPR036803">
    <property type="entry name" value="Porphobilinogen_deaminase_C_sf"/>
</dbReference>
<dbReference type="PANTHER" id="PTHR11557">
    <property type="entry name" value="PORPHOBILINOGEN DEAMINASE"/>
    <property type="match status" value="1"/>
</dbReference>
<dbReference type="AlphaFoldDB" id="F5YCL2"/>
<dbReference type="SUPFAM" id="SSF53850">
    <property type="entry name" value="Periplasmic binding protein-like II"/>
    <property type="match status" value="1"/>
</dbReference>
<dbReference type="SUPFAM" id="SSF54782">
    <property type="entry name" value="Porphobilinogen deaminase (hydroxymethylbilane synthase), C-terminal domain"/>
    <property type="match status" value="1"/>
</dbReference>
<organism evidence="11 12">
    <name type="scientific">Leadbettera azotonutricia (strain ATCC BAA-888 / DSM 13862 / ZAS-9)</name>
    <name type="common">Treponema azotonutricium</name>
    <dbReference type="NCBI Taxonomy" id="545695"/>
    <lineage>
        <taxon>Bacteria</taxon>
        <taxon>Pseudomonadati</taxon>
        <taxon>Spirochaetota</taxon>
        <taxon>Spirochaetia</taxon>
        <taxon>Spirochaetales</taxon>
        <taxon>Breznakiellaceae</taxon>
        <taxon>Leadbettera</taxon>
    </lineage>
</organism>
<evidence type="ECO:0000256" key="1">
    <source>
        <dbReference type="ARBA" id="ARBA00002869"/>
    </source>
</evidence>
<dbReference type="InterPro" id="IPR022417">
    <property type="entry name" value="Porphobilin_deaminase_N"/>
</dbReference>
<comment type="pathway">
    <text evidence="2">Porphyrin-containing compound metabolism; protoporphyrin-IX biosynthesis; coproporphyrinogen-III from 5-aminolevulinate: step 2/4.</text>
</comment>
<dbReference type="HOGENOM" id="CLU_019704_1_0_12"/>
<protein>
    <recommendedName>
        <fullName evidence="8">Hydroxymethylbilane synthase</fullName>
        <ecNumber evidence="8">2.5.1.61</ecNumber>
    </recommendedName>
</protein>
<dbReference type="GO" id="GO:0005737">
    <property type="term" value="C:cytoplasm"/>
    <property type="evidence" value="ECO:0007669"/>
    <property type="project" value="UniProtKB-UniRule"/>
</dbReference>
<name>F5YCL2_LEAAZ</name>
<dbReference type="Pfam" id="PF03900">
    <property type="entry name" value="Porphobil_deamC"/>
    <property type="match status" value="1"/>
</dbReference>
<reference evidence="11 12" key="2">
    <citation type="journal article" date="2011" name="ISME J.">
        <title>RNA-seq reveals cooperative metabolic interactions between two termite-gut spirochete species in co-culture.</title>
        <authorList>
            <person name="Rosenthal A.Z."/>
            <person name="Matson E.G."/>
            <person name="Eldar A."/>
            <person name="Leadbetter J.R."/>
        </authorList>
    </citation>
    <scope>NUCLEOTIDE SEQUENCE [LARGE SCALE GENOMIC DNA]</scope>
    <source>
        <strain evidence="12">ATCC BAA-888 / DSM 13862 / ZAS-9</strain>
    </source>
</reference>
<gene>
    <name evidence="11" type="primary">hemC</name>
    <name evidence="11" type="ordered locus">TREAZ_1741</name>
</gene>
<evidence type="ECO:0000256" key="3">
    <source>
        <dbReference type="ARBA" id="ARBA00005638"/>
    </source>
</evidence>
<dbReference type="PANTHER" id="PTHR11557:SF0">
    <property type="entry name" value="PORPHOBILINOGEN DEAMINASE"/>
    <property type="match status" value="1"/>
</dbReference>
<dbReference type="Gene3D" id="3.40.190.10">
    <property type="entry name" value="Periplasmic binding protein-like II"/>
    <property type="match status" value="2"/>
</dbReference>
<dbReference type="InterPro" id="IPR000860">
    <property type="entry name" value="HemC"/>
</dbReference>
<comment type="catalytic activity">
    <reaction evidence="7">
        <text>4 porphobilinogen + H2O = hydroxymethylbilane + 4 NH4(+)</text>
        <dbReference type="Rhea" id="RHEA:13185"/>
        <dbReference type="ChEBI" id="CHEBI:15377"/>
        <dbReference type="ChEBI" id="CHEBI:28938"/>
        <dbReference type="ChEBI" id="CHEBI:57845"/>
        <dbReference type="ChEBI" id="CHEBI:58126"/>
        <dbReference type="EC" id="2.5.1.61"/>
    </reaction>
</comment>
<dbReference type="KEGG" id="taz:TREAZ_1741"/>
<evidence type="ECO:0000256" key="6">
    <source>
        <dbReference type="ARBA" id="ARBA00023244"/>
    </source>
</evidence>
<dbReference type="InterPro" id="IPR022418">
    <property type="entry name" value="Porphobilinogen_deaminase_C"/>
</dbReference>
<dbReference type="InParanoid" id="F5YCL2"/>
<evidence type="ECO:0000256" key="7">
    <source>
        <dbReference type="ARBA" id="ARBA00048169"/>
    </source>
</evidence>
<comment type="subunit">
    <text evidence="4">Monomer.</text>
</comment>
<dbReference type="GO" id="GO:0006783">
    <property type="term" value="P:heme biosynthetic process"/>
    <property type="evidence" value="ECO:0007669"/>
    <property type="project" value="TreeGrafter"/>
</dbReference>
<evidence type="ECO:0000259" key="9">
    <source>
        <dbReference type="Pfam" id="PF01379"/>
    </source>
</evidence>
<dbReference type="GO" id="GO:0004418">
    <property type="term" value="F:hydroxymethylbilane synthase activity"/>
    <property type="evidence" value="ECO:0007669"/>
    <property type="project" value="UniProtKB-UniRule"/>
</dbReference>
<dbReference type="STRING" id="545695.TREAZ_1741"/>